<sequence length="168" mass="19775">MNLQKRKELQKQTQTIEKPSGSDEDKKIYENKIKEIEEREILMELQLSQQTEEIVRLKSELESLIAKIEEHKKIKATYSRQKTLFTESNLTISNWESGEQGDEPKWSTQPSSELGQEELEEGIVQGHQLSENLILENMSSDPLKEDWQRPRRNKRDQPYMAQQLFTKA</sequence>
<organism evidence="2 3">
    <name type="scientific">Cryptolaemus montrouzieri</name>
    <dbReference type="NCBI Taxonomy" id="559131"/>
    <lineage>
        <taxon>Eukaryota</taxon>
        <taxon>Metazoa</taxon>
        <taxon>Ecdysozoa</taxon>
        <taxon>Arthropoda</taxon>
        <taxon>Hexapoda</taxon>
        <taxon>Insecta</taxon>
        <taxon>Pterygota</taxon>
        <taxon>Neoptera</taxon>
        <taxon>Endopterygota</taxon>
        <taxon>Coleoptera</taxon>
        <taxon>Polyphaga</taxon>
        <taxon>Cucujiformia</taxon>
        <taxon>Coccinelloidea</taxon>
        <taxon>Coccinellidae</taxon>
        <taxon>Scymninae</taxon>
        <taxon>Scymnini</taxon>
        <taxon>Cryptolaemus</taxon>
    </lineage>
</organism>
<name>A0ABD2NS23_9CUCU</name>
<gene>
    <name evidence="2" type="ORF">HHI36_004744</name>
</gene>
<reference evidence="2 3" key="1">
    <citation type="journal article" date="2021" name="BMC Biol.">
        <title>Horizontally acquired antibacterial genes associated with adaptive radiation of ladybird beetles.</title>
        <authorList>
            <person name="Li H.S."/>
            <person name="Tang X.F."/>
            <person name="Huang Y.H."/>
            <person name="Xu Z.Y."/>
            <person name="Chen M.L."/>
            <person name="Du X.Y."/>
            <person name="Qiu B.Y."/>
            <person name="Chen P.T."/>
            <person name="Zhang W."/>
            <person name="Slipinski A."/>
            <person name="Escalona H.E."/>
            <person name="Waterhouse R.M."/>
            <person name="Zwick A."/>
            <person name="Pang H."/>
        </authorList>
    </citation>
    <scope>NUCLEOTIDE SEQUENCE [LARGE SCALE GENOMIC DNA]</scope>
    <source>
        <strain evidence="2">SYSU2018</strain>
    </source>
</reference>
<keyword evidence="3" id="KW-1185">Reference proteome</keyword>
<evidence type="ECO:0000256" key="1">
    <source>
        <dbReference type="SAM" id="MobiDB-lite"/>
    </source>
</evidence>
<proteinExistence type="predicted"/>
<feature type="compositionally biased region" description="Basic and acidic residues" evidence="1">
    <location>
        <begin position="1"/>
        <end position="10"/>
    </location>
</feature>
<evidence type="ECO:0000313" key="3">
    <source>
        <dbReference type="Proteomes" id="UP001516400"/>
    </source>
</evidence>
<dbReference type="EMBL" id="JABFTP020000144">
    <property type="protein sequence ID" value="KAL3281536.1"/>
    <property type="molecule type" value="Genomic_DNA"/>
</dbReference>
<dbReference type="AlphaFoldDB" id="A0ABD2NS23"/>
<feature type="region of interest" description="Disordered" evidence="1">
    <location>
        <begin position="92"/>
        <end position="119"/>
    </location>
</feature>
<feature type="region of interest" description="Disordered" evidence="1">
    <location>
        <begin position="135"/>
        <end position="168"/>
    </location>
</feature>
<comment type="caution">
    <text evidence="2">The sequence shown here is derived from an EMBL/GenBank/DDBJ whole genome shotgun (WGS) entry which is preliminary data.</text>
</comment>
<evidence type="ECO:0000313" key="2">
    <source>
        <dbReference type="EMBL" id="KAL3281536.1"/>
    </source>
</evidence>
<feature type="region of interest" description="Disordered" evidence="1">
    <location>
        <begin position="1"/>
        <end position="28"/>
    </location>
</feature>
<accession>A0ABD2NS23</accession>
<dbReference type="Proteomes" id="UP001516400">
    <property type="component" value="Unassembled WGS sequence"/>
</dbReference>
<protein>
    <submittedName>
        <fullName evidence="2">Uncharacterized protein</fullName>
    </submittedName>
</protein>